<gene>
    <name evidence="2" type="ORF">GON04_24610</name>
</gene>
<evidence type="ECO:0000313" key="2">
    <source>
        <dbReference type="EMBL" id="MVQ32661.1"/>
    </source>
</evidence>
<dbReference type="AlphaFoldDB" id="A0A6N8J045"/>
<dbReference type="RefSeq" id="WP_157400593.1">
    <property type="nucleotide sequence ID" value="NZ_WSEL01000009.1"/>
</dbReference>
<accession>A0A6N8J045</accession>
<dbReference type="Pfam" id="PF24720">
    <property type="entry name" value="DUF7673"/>
    <property type="match status" value="1"/>
</dbReference>
<dbReference type="InterPro" id="IPR056090">
    <property type="entry name" value="DUF7673"/>
</dbReference>
<evidence type="ECO:0000259" key="1">
    <source>
        <dbReference type="Pfam" id="PF24720"/>
    </source>
</evidence>
<dbReference type="EMBL" id="WSEL01000009">
    <property type="protein sequence ID" value="MVQ32661.1"/>
    <property type="molecule type" value="Genomic_DNA"/>
</dbReference>
<keyword evidence="3" id="KW-1185">Reference proteome</keyword>
<dbReference type="Proteomes" id="UP000469385">
    <property type="component" value="Unassembled WGS sequence"/>
</dbReference>
<feature type="domain" description="DUF7673" evidence="1">
    <location>
        <begin position="60"/>
        <end position="142"/>
    </location>
</feature>
<reference evidence="2 3" key="1">
    <citation type="submission" date="2019-12" db="EMBL/GenBank/DDBJ databases">
        <authorList>
            <person name="Huq M.A."/>
        </authorList>
    </citation>
    <scope>NUCLEOTIDE SEQUENCE [LARGE SCALE GENOMIC DNA]</scope>
    <source>
        <strain evidence="2 3">MAH-25</strain>
    </source>
</reference>
<proteinExistence type="predicted"/>
<evidence type="ECO:0000313" key="3">
    <source>
        <dbReference type="Proteomes" id="UP000469385"/>
    </source>
</evidence>
<organism evidence="2 3">
    <name type="scientific">Ramlibacter pinisoli</name>
    <dbReference type="NCBI Taxonomy" id="2682844"/>
    <lineage>
        <taxon>Bacteria</taxon>
        <taxon>Pseudomonadati</taxon>
        <taxon>Pseudomonadota</taxon>
        <taxon>Betaproteobacteria</taxon>
        <taxon>Burkholderiales</taxon>
        <taxon>Comamonadaceae</taxon>
        <taxon>Ramlibacter</taxon>
    </lineage>
</organism>
<protein>
    <recommendedName>
        <fullName evidence="1">DUF7673 domain-containing protein</fullName>
    </recommendedName>
</protein>
<name>A0A6N8J045_9BURK</name>
<comment type="caution">
    <text evidence="2">The sequence shown here is derived from an EMBL/GenBank/DDBJ whole genome shotgun (WGS) entry which is preliminary data.</text>
</comment>
<sequence>MAKADRERRHQAVLAHIEGVQLVTGRGDHLRIDHEGTLLERARMLGTELRSHEATERGLAALDRLLQRLEEPGDREGPDVARFVDAVWRHRPLPLGSLRGLDGATGDDMLAVLDAYRHARLDLVEQVEGGPRRVARLMDRWGRATA</sequence>